<organism evidence="2 3">
    <name type="scientific">Rhizomicrobium palustre</name>
    <dbReference type="NCBI Taxonomy" id="189966"/>
    <lineage>
        <taxon>Bacteria</taxon>
        <taxon>Pseudomonadati</taxon>
        <taxon>Pseudomonadota</taxon>
        <taxon>Alphaproteobacteria</taxon>
        <taxon>Micropepsales</taxon>
        <taxon>Micropepsaceae</taxon>
        <taxon>Rhizomicrobium</taxon>
    </lineage>
</organism>
<evidence type="ECO:0000313" key="3">
    <source>
        <dbReference type="Proteomes" id="UP000570514"/>
    </source>
</evidence>
<dbReference type="Proteomes" id="UP000570514">
    <property type="component" value="Unassembled WGS sequence"/>
</dbReference>
<keyword evidence="1" id="KW-1133">Transmembrane helix</keyword>
<keyword evidence="3" id="KW-1185">Reference proteome</keyword>
<protein>
    <submittedName>
        <fullName evidence="2">Uncharacterized protein</fullName>
    </submittedName>
</protein>
<feature type="transmembrane region" description="Helical" evidence="1">
    <location>
        <begin position="34"/>
        <end position="55"/>
    </location>
</feature>
<comment type="caution">
    <text evidence="2">The sequence shown here is derived from an EMBL/GenBank/DDBJ whole genome shotgun (WGS) entry which is preliminary data.</text>
</comment>
<name>A0A846MT92_9PROT</name>
<evidence type="ECO:0000256" key="1">
    <source>
        <dbReference type="SAM" id="Phobius"/>
    </source>
</evidence>
<reference evidence="2 3" key="1">
    <citation type="submission" date="2020-03" db="EMBL/GenBank/DDBJ databases">
        <title>Genomic Encyclopedia of Type Strains, Phase IV (KMG-IV): sequencing the most valuable type-strain genomes for metagenomic binning, comparative biology and taxonomic classification.</title>
        <authorList>
            <person name="Goeker M."/>
        </authorList>
    </citation>
    <scope>NUCLEOTIDE SEQUENCE [LARGE SCALE GENOMIC DNA]</scope>
    <source>
        <strain evidence="2 3">DSM 19867</strain>
    </source>
</reference>
<dbReference type="AlphaFoldDB" id="A0A846MT92"/>
<dbReference type="RefSeq" id="WP_167079691.1">
    <property type="nucleotide sequence ID" value="NZ_BAAADC010000001.1"/>
</dbReference>
<dbReference type="EMBL" id="JAASRM010000001">
    <property type="protein sequence ID" value="NIK86718.1"/>
    <property type="molecule type" value="Genomic_DNA"/>
</dbReference>
<keyword evidence="1" id="KW-0472">Membrane</keyword>
<proteinExistence type="predicted"/>
<evidence type="ECO:0000313" key="2">
    <source>
        <dbReference type="EMBL" id="NIK86718.1"/>
    </source>
</evidence>
<keyword evidence="1" id="KW-0812">Transmembrane</keyword>
<accession>A0A846MT92</accession>
<sequence length="189" mass="21412">MSEFWATLGSWFQFFGHTVLPVAARELLRWLYDWQILISGILALVAARLWGRAVIRAARINARAREGKRPSLEVVASRTITPAVHEPLPQQLHALRECIRNTLGRMPCTDETLSPERIADCRKIAEFPFPDLPHADKLFLHRYEALRGKLAALKSVRDSDTCRNAWEALVKISMDARDLLGEEVSAASR</sequence>
<gene>
    <name evidence="2" type="ORF">FHS83_000036</name>
</gene>